<keyword evidence="4" id="KW-1185">Reference proteome</keyword>
<dbReference type="InterPro" id="IPR050300">
    <property type="entry name" value="GDXG_lipolytic_enzyme"/>
</dbReference>
<organism evidence="3 4">
    <name type="scientific">Amycolatopsis antarctica</name>
    <dbReference type="NCBI Taxonomy" id="1854586"/>
    <lineage>
        <taxon>Bacteria</taxon>
        <taxon>Bacillati</taxon>
        <taxon>Actinomycetota</taxon>
        <taxon>Actinomycetes</taxon>
        <taxon>Pseudonocardiales</taxon>
        <taxon>Pseudonocardiaceae</taxon>
        <taxon>Amycolatopsis</taxon>
    </lineage>
</organism>
<protein>
    <submittedName>
        <fullName evidence="3">Alpha/beta hydrolase</fullName>
    </submittedName>
</protein>
<name>A0A263D8P9_9PSEU</name>
<dbReference type="InParanoid" id="A0A263D8P9"/>
<dbReference type="InterPro" id="IPR029058">
    <property type="entry name" value="AB_hydrolase_fold"/>
</dbReference>
<dbReference type="FunCoup" id="A0A263D8P9">
    <property type="interactions" value="62"/>
</dbReference>
<dbReference type="Gene3D" id="3.40.50.1820">
    <property type="entry name" value="alpha/beta hydrolase"/>
    <property type="match status" value="1"/>
</dbReference>
<keyword evidence="1 3" id="KW-0378">Hydrolase</keyword>
<evidence type="ECO:0000256" key="1">
    <source>
        <dbReference type="ARBA" id="ARBA00022801"/>
    </source>
</evidence>
<dbReference type="EMBL" id="NKYE01000002">
    <property type="protein sequence ID" value="OZM74569.1"/>
    <property type="molecule type" value="Genomic_DNA"/>
</dbReference>
<evidence type="ECO:0000259" key="2">
    <source>
        <dbReference type="Pfam" id="PF20434"/>
    </source>
</evidence>
<dbReference type="PANTHER" id="PTHR48081">
    <property type="entry name" value="AB HYDROLASE SUPERFAMILY PROTEIN C4A8.06C"/>
    <property type="match status" value="1"/>
</dbReference>
<proteinExistence type="predicted"/>
<dbReference type="InterPro" id="IPR049492">
    <property type="entry name" value="BD-FAE-like_dom"/>
</dbReference>
<dbReference type="RefSeq" id="WP_094861468.1">
    <property type="nucleotide sequence ID" value="NZ_NKYE01000002.1"/>
</dbReference>
<comment type="caution">
    <text evidence="3">The sequence shown here is derived from an EMBL/GenBank/DDBJ whole genome shotgun (WGS) entry which is preliminary data.</text>
</comment>
<dbReference type="Pfam" id="PF20434">
    <property type="entry name" value="BD-FAE"/>
    <property type="match status" value="1"/>
</dbReference>
<dbReference type="GO" id="GO:0016787">
    <property type="term" value="F:hydrolase activity"/>
    <property type="evidence" value="ECO:0007669"/>
    <property type="project" value="UniProtKB-KW"/>
</dbReference>
<feature type="domain" description="BD-FAE-like" evidence="2">
    <location>
        <begin position="156"/>
        <end position="366"/>
    </location>
</feature>
<gene>
    <name evidence="3" type="ORF">CFN78_05515</name>
</gene>
<sequence>MRPTFVTRRAVQLALAANALRPARTRFSAIPSFFAGWLTAELAPHLLAVTAADTVAHLARRGLHTRSDRAGLMLAGLSAAALGRLVLTAHRARDEVEDALTGALGEDYATGLAEPPEAEDLATPWKQLVLPFRMSAPGVRRDRDIAYAPGGRRFLLDVYRPDDSENEDPAEGRPVLLQVHGGAWMLGSKDQQGVPLMQYLAQRGWVCVAINYPLSPTAHWPDHIVAAKRAVAWIRENIGEYGGDPSFLAVTGGSAGGHLAALLALTANDTRLQPGFEDADTGISACVPHYGVYDFAASTGSRASRYRLQAVLARYVVGKDPEEFLDEYVAASPLDRAADTAPPFFVIHGDQDTVVPVAEARGFVDRLREVSANPVAYAEISGAQHAFDVFPSIRSAHVVRGVARFLDWTYRSARR</sequence>
<dbReference type="PANTHER" id="PTHR48081:SF33">
    <property type="entry name" value="KYNURENINE FORMAMIDASE"/>
    <property type="match status" value="1"/>
</dbReference>
<dbReference type="OrthoDB" id="9803828at2"/>
<dbReference type="SUPFAM" id="SSF53474">
    <property type="entry name" value="alpha/beta-Hydrolases"/>
    <property type="match status" value="1"/>
</dbReference>
<dbReference type="AlphaFoldDB" id="A0A263D8P9"/>
<accession>A0A263D8P9</accession>
<evidence type="ECO:0000313" key="3">
    <source>
        <dbReference type="EMBL" id="OZM74569.1"/>
    </source>
</evidence>
<reference evidence="3 4" key="1">
    <citation type="submission" date="2017-07" db="EMBL/GenBank/DDBJ databases">
        <title>Amycolatopsis antarcticus sp. nov., isolated from the surface of an Antarcticus brown macroalga.</title>
        <authorList>
            <person name="Wang J."/>
            <person name="Leiva S."/>
            <person name="Huang J."/>
            <person name="Huang Y."/>
        </authorList>
    </citation>
    <scope>NUCLEOTIDE SEQUENCE [LARGE SCALE GENOMIC DNA]</scope>
    <source>
        <strain evidence="3 4">AU-G6</strain>
    </source>
</reference>
<dbReference type="Proteomes" id="UP000242444">
    <property type="component" value="Unassembled WGS sequence"/>
</dbReference>
<evidence type="ECO:0000313" key="4">
    <source>
        <dbReference type="Proteomes" id="UP000242444"/>
    </source>
</evidence>